<keyword evidence="2" id="KW-1185">Reference proteome</keyword>
<reference evidence="1 2" key="1">
    <citation type="submission" date="2019-03" db="EMBL/GenBank/DDBJ databases">
        <title>Genomic Encyclopedia of Type Strains, Phase III (KMG-III): the genomes of soil and plant-associated and newly described type strains.</title>
        <authorList>
            <person name="Whitman W."/>
        </authorList>
    </citation>
    <scope>NUCLEOTIDE SEQUENCE [LARGE SCALE GENOMIC DNA]</scope>
    <source>
        <strain evidence="1 2">VKM Ac-2573</strain>
    </source>
</reference>
<dbReference type="EMBL" id="SODP01000003">
    <property type="protein sequence ID" value="TDW66190.1"/>
    <property type="molecule type" value="Genomic_DNA"/>
</dbReference>
<gene>
    <name evidence="1" type="ORF">EV653_6212</name>
</gene>
<evidence type="ECO:0000313" key="2">
    <source>
        <dbReference type="Proteomes" id="UP000295146"/>
    </source>
</evidence>
<name>A0A4R8BWL0_9ACTN</name>
<evidence type="ECO:0008006" key="3">
    <source>
        <dbReference type="Google" id="ProtNLM"/>
    </source>
</evidence>
<protein>
    <recommendedName>
        <fullName evidence="3">Ogr/Delta-like zinc finger protein</fullName>
    </recommendedName>
</protein>
<accession>A0A4R8BWL0</accession>
<sequence>MGRGLKCSECHQPMYADKEDYQPKGTWVVYVCRNGGCESVKRGYPYKEKIFEASR</sequence>
<comment type="caution">
    <text evidence="1">The sequence shown here is derived from an EMBL/GenBank/DDBJ whole genome shotgun (WGS) entry which is preliminary data.</text>
</comment>
<dbReference type="AlphaFoldDB" id="A0A4R8BWL0"/>
<evidence type="ECO:0000313" key="1">
    <source>
        <dbReference type="EMBL" id="TDW66190.1"/>
    </source>
</evidence>
<proteinExistence type="predicted"/>
<organism evidence="1 2">
    <name type="scientific">Kribbella pratensis</name>
    <dbReference type="NCBI Taxonomy" id="2512112"/>
    <lineage>
        <taxon>Bacteria</taxon>
        <taxon>Bacillati</taxon>
        <taxon>Actinomycetota</taxon>
        <taxon>Actinomycetes</taxon>
        <taxon>Propionibacteriales</taxon>
        <taxon>Kribbellaceae</taxon>
        <taxon>Kribbella</taxon>
    </lineage>
</organism>
<dbReference type="Proteomes" id="UP000295146">
    <property type="component" value="Unassembled WGS sequence"/>
</dbReference>